<dbReference type="EMBL" id="JBHUDC010000002">
    <property type="protein sequence ID" value="MFD1512580.1"/>
    <property type="molecule type" value="Genomic_DNA"/>
</dbReference>
<dbReference type="RefSeq" id="WP_250872550.1">
    <property type="nucleotide sequence ID" value="NZ_JALXFV010000002.1"/>
</dbReference>
<name>A0ABD6ARR7_9EURY</name>
<evidence type="ECO:0000313" key="4">
    <source>
        <dbReference type="Proteomes" id="UP001597187"/>
    </source>
</evidence>
<evidence type="ECO:0000313" key="3">
    <source>
        <dbReference type="EMBL" id="MFD1512580.1"/>
    </source>
</evidence>
<evidence type="ECO:0000259" key="2">
    <source>
        <dbReference type="Pfam" id="PF24035"/>
    </source>
</evidence>
<dbReference type="InterPro" id="IPR055768">
    <property type="entry name" value="DUF7344"/>
</dbReference>
<keyword evidence="1" id="KW-0472">Membrane</keyword>
<gene>
    <name evidence="3" type="ORF">ACFSBT_04705</name>
</gene>
<dbReference type="Proteomes" id="UP001597187">
    <property type="component" value="Unassembled WGS sequence"/>
</dbReference>
<protein>
    <recommendedName>
        <fullName evidence="2">DUF7344 domain-containing protein</fullName>
    </recommendedName>
</protein>
<keyword evidence="1" id="KW-0812">Transmembrane</keyword>
<organism evidence="3 4">
    <name type="scientific">Halomarina rubra</name>
    <dbReference type="NCBI Taxonomy" id="2071873"/>
    <lineage>
        <taxon>Archaea</taxon>
        <taxon>Methanobacteriati</taxon>
        <taxon>Methanobacteriota</taxon>
        <taxon>Stenosarchaea group</taxon>
        <taxon>Halobacteria</taxon>
        <taxon>Halobacteriales</taxon>
        <taxon>Natronomonadaceae</taxon>
        <taxon>Halomarina</taxon>
    </lineage>
</organism>
<evidence type="ECO:0000256" key="1">
    <source>
        <dbReference type="SAM" id="Phobius"/>
    </source>
</evidence>
<comment type="caution">
    <text evidence="3">The sequence shown here is derived from an EMBL/GenBank/DDBJ whole genome shotgun (WGS) entry which is preliminary data.</text>
</comment>
<accession>A0ABD6ARR7</accession>
<keyword evidence="1" id="KW-1133">Transmembrane helix</keyword>
<keyword evidence="4" id="KW-1185">Reference proteome</keyword>
<dbReference type="AlphaFoldDB" id="A0ABD6ARR7"/>
<feature type="transmembrane region" description="Helical" evidence="1">
    <location>
        <begin position="155"/>
        <end position="175"/>
    </location>
</feature>
<feature type="domain" description="DUF7344" evidence="2">
    <location>
        <begin position="22"/>
        <end position="102"/>
    </location>
</feature>
<sequence>MANAEVGTVRGTARELSEDDVFDVLSNQRRRYAYHYLKNAEDPELPLRELVDNVAAWECGKEVHALTSTERNRVSTALHQFHLPKMDDCGFVEYDDRRAIVTLSEPATDLEVYLDVVPGRDIPWSRYYLGLTGINVGVFVGVVAGLPPMAWLPDVSWLAFVVASLLVSAAVHTLLTRRLRIGSTTLSPESES</sequence>
<reference evidence="3 4" key="1">
    <citation type="journal article" date="2019" name="Int. J. Syst. Evol. Microbiol.">
        <title>The Global Catalogue of Microorganisms (GCM) 10K type strain sequencing project: providing services to taxonomists for standard genome sequencing and annotation.</title>
        <authorList>
            <consortium name="The Broad Institute Genomics Platform"/>
            <consortium name="The Broad Institute Genome Sequencing Center for Infectious Disease"/>
            <person name="Wu L."/>
            <person name="Ma J."/>
        </authorList>
    </citation>
    <scope>NUCLEOTIDE SEQUENCE [LARGE SCALE GENOMIC DNA]</scope>
    <source>
        <strain evidence="3 4">CGMCC 1.12563</strain>
    </source>
</reference>
<dbReference type="Pfam" id="PF24035">
    <property type="entry name" value="DUF7344"/>
    <property type="match status" value="1"/>
</dbReference>
<proteinExistence type="predicted"/>
<feature type="transmembrane region" description="Helical" evidence="1">
    <location>
        <begin position="127"/>
        <end position="149"/>
    </location>
</feature>